<organism evidence="3 4">
    <name type="scientific">Hesseltinella vesiculosa</name>
    <dbReference type="NCBI Taxonomy" id="101127"/>
    <lineage>
        <taxon>Eukaryota</taxon>
        <taxon>Fungi</taxon>
        <taxon>Fungi incertae sedis</taxon>
        <taxon>Mucoromycota</taxon>
        <taxon>Mucoromycotina</taxon>
        <taxon>Mucoromycetes</taxon>
        <taxon>Mucorales</taxon>
        <taxon>Cunninghamellaceae</taxon>
        <taxon>Hesseltinella</taxon>
    </lineage>
</organism>
<dbReference type="EMBL" id="MCGT01000040">
    <property type="protein sequence ID" value="ORX45906.1"/>
    <property type="molecule type" value="Genomic_DNA"/>
</dbReference>
<reference evidence="3 4" key="1">
    <citation type="submission" date="2016-07" db="EMBL/GenBank/DDBJ databases">
        <title>Pervasive Adenine N6-methylation of Active Genes in Fungi.</title>
        <authorList>
            <consortium name="DOE Joint Genome Institute"/>
            <person name="Mondo S.J."/>
            <person name="Dannebaum R.O."/>
            <person name="Kuo R.C."/>
            <person name="Labutti K."/>
            <person name="Haridas S."/>
            <person name="Kuo A."/>
            <person name="Salamov A."/>
            <person name="Ahrendt S.R."/>
            <person name="Lipzen A."/>
            <person name="Sullivan W."/>
            <person name="Andreopoulos W.B."/>
            <person name="Clum A."/>
            <person name="Lindquist E."/>
            <person name="Daum C."/>
            <person name="Ramamoorthy G.K."/>
            <person name="Gryganskyi A."/>
            <person name="Culley D."/>
            <person name="Magnuson J.K."/>
            <person name="James T.Y."/>
            <person name="O'Malley M.A."/>
            <person name="Stajich J.E."/>
            <person name="Spatafora J.W."/>
            <person name="Visel A."/>
            <person name="Grigoriev I.V."/>
        </authorList>
    </citation>
    <scope>NUCLEOTIDE SEQUENCE [LARGE SCALE GENOMIC DNA]</scope>
    <source>
        <strain evidence="3 4">NRRL 3301</strain>
    </source>
</reference>
<feature type="signal peptide" evidence="2">
    <location>
        <begin position="1"/>
        <end position="20"/>
    </location>
</feature>
<evidence type="ECO:0000256" key="1">
    <source>
        <dbReference type="SAM" id="MobiDB-lite"/>
    </source>
</evidence>
<sequence length="134" mass="14725">MRLNSVVVIGLSLFLVKVHADLDDYFPYFTNDYTDYISDGDDYAQYFKALSPGFPAYIPPGYRFHNTYMPRPYYSSMPPPGSNPGAYNPDYFHPNFASADMSTTVEPPIAHGGSPASKNGGSGLLGPLNKLLQS</sequence>
<evidence type="ECO:0000313" key="4">
    <source>
        <dbReference type="Proteomes" id="UP000242146"/>
    </source>
</evidence>
<keyword evidence="4" id="KW-1185">Reference proteome</keyword>
<name>A0A1X2G748_9FUNG</name>
<evidence type="ECO:0008006" key="5">
    <source>
        <dbReference type="Google" id="ProtNLM"/>
    </source>
</evidence>
<feature type="chain" id="PRO_5012191405" description="Secreted protein" evidence="2">
    <location>
        <begin position="21"/>
        <end position="134"/>
    </location>
</feature>
<keyword evidence="2" id="KW-0732">Signal</keyword>
<evidence type="ECO:0000256" key="2">
    <source>
        <dbReference type="SAM" id="SignalP"/>
    </source>
</evidence>
<proteinExistence type="predicted"/>
<evidence type="ECO:0000313" key="3">
    <source>
        <dbReference type="EMBL" id="ORX45906.1"/>
    </source>
</evidence>
<protein>
    <recommendedName>
        <fullName evidence="5">Secreted protein</fullName>
    </recommendedName>
</protein>
<dbReference type="OrthoDB" id="10596078at2759"/>
<accession>A0A1X2G748</accession>
<feature type="region of interest" description="Disordered" evidence="1">
    <location>
        <begin position="103"/>
        <end position="126"/>
    </location>
</feature>
<dbReference type="AlphaFoldDB" id="A0A1X2G748"/>
<comment type="caution">
    <text evidence="3">The sequence shown here is derived from an EMBL/GenBank/DDBJ whole genome shotgun (WGS) entry which is preliminary data.</text>
</comment>
<gene>
    <name evidence="3" type="ORF">DM01DRAFT_1377929</name>
</gene>
<dbReference type="Proteomes" id="UP000242146">
    <property type="component" value="Unassembled WGS sequence"/>
</dbReference>